<sequence length="193" mass="20161">MGAGALAEPRCSPHHLQFCMTMTVSAGALTAAPWPPRTAHLCSLGTQPGTLLPPTYPGPPSPRPRPRRTRSPPVHPPGSEPTSACSSRCPWPPDSTVRGGGLVPAAGPWDPRCGVAALFALEQPFRVESNPGRPGGEVLLRCGDEDTGGESRHRIHKSRQKPTGNGNLGPAVLSQLLRETPEASSPGAALSWA</sequence>
<accession>A0AC59YG89</accession>
<evidence type="ECO:0000313" key="2">
    <source>
        <dbReference type="Proteomes" id="UP001162501"/>
    </source>
</evidence>
<reference evidence="1" key="2">
    <citation type="submission" date="2025-03" db="EMBL/GenBank/DDBJ databases">
        <authorList>
            <consortium name="ELIXIR-Norway"/>
            <consortium name="Elixir Norway"/>
        </authorList>
    </citation>
    <scope>NUCLEOTIDE SEQUENCE</scope>
</reference>
<reference evidence="1" key="1">
    <citation type="submission" date="2023-05" db="EMBL/GenBank/DDBJ databases">
        <authorList>
            <consortium name="ELIXIR-Norway"/>
        </authorList>
    </citation>
    <scope>NUCLEOTIDE SEQUENCE</scope>
</reference>
<evidence type="ECO:0000313" key="1">
    <source>
        <dbReference type="EMBL" id="CAM9649857.1"/>
    </source>
</evidence>
<name>A0AC59YG89_RANTA</name>
<protein>
    <submittedName>
        <fullName evidence="1">Uncharacterized protein</fullName>
    </submittedName>
</protein>
<organism evidence="1 2">
    <name type="scientific">Rangifer tarandus platyrhynchus</name>
    <name type="common">Svalbard reindeer</name>
    <dbReference type="NCBI Taxonomy" id="3082113"/>
    <lineage>
        <taxon>Eukaryota</taxon>
        <taxon>Metazoa</taxon>
        <taxon>Chordata</taxon>
        <taxon>Craniata</taxon>
        <taxon>Vertebrata</taxon>
        <taxon>Euteleostomi</taxon>
        <taxon>Mammalia</taxon>
        <taxon>Eutheria</taxon>
        <taxon>Laurasiatheria</taxon>
        <taxon>Artiodactyla</taxon>
        <taxon>Ruminantia</taxon>
        <taxon>Pecora</taxon>
        <taxon>Cervidae</taxon>
        <taxon>Odocoileinae</taxon>
        <taxon>Rangifer</taxon>
    </lineage>
</organism>
<dbReference type="Proteomes" id="UP001162501">
    <property type="component" value="Chromosome 14"/>
</dbReference>
<dbReference type="EMBL" id="OX596098">
    <property type="protein sequence ID" value="CAM9649857.1"/>
    <property type="molecule type" value="Genomic_DNA"/>
</dbReference>
<proteinExistence type="predicted"/>
<gene>
    <name evidence="1" type="ORF">MRATA1EN22A_LOCUS5504</name>
</gene>